<dbReference type="Pfam" id="PF02602">
    <property type="entry name" value="HEM4"/>
    <property type="match status" value="1"/>
</dbReference>
<dbReference type="Gene3D" id="3.40.50.10090">
    <property type="match status" value="1"/>
</dbReference>
<evidence type="ECO:0000313" key="2">
    <source>
        <dbReference type="EMBL" id="SEN55462.1"/>
    </source>
</evidence>
<name>A0A1H8HGY9_9SPHN</name>
<dbReference type="GO" id="GO:0033014">
    <property type="term" value="P:tetrapyrrole biosynthetic process"/>
    <property type="evidence" value="ECO:0007669"/>
    <property type="project" value="InterPro"/>
</dbReference>
<dbReference type="InterPro" id="IPR036108">
    <property type="entry name" value="4pyrrol_syn_uPrphyn_synt_sf"/>
</dbReference>
<gene>
    <name evidence="2" type="ORF">SAMN05192583_3049</name>
</gene>
<reference evidence="3" key="1">
    <citation type="submission" date="2016-10" db="EMBL/GenBank/DDBJ databases">
        <authorList>
            <person name="Varghese N."/>
            <person name="Submissions S."/>
        </authorList>
    </citation>
    <scope>NUCLEOTIDE SEQUENCE [LARGE SCALE GENOMIC DNA]</scope>
    <source>
        <strain evidence="3">S6-262</strain>
    </source>
</reference>
<feature type="domain" description="Tetrapyrrole biosynthesis uroporphyrinogen III synthase" evidence="1">
    <location>
        <begin position="19"/>
        <end position="216"/>
    </location>
</feature>
<dbReference type="RefSeq" id="WP_093666553.1">
    <property type="nucleotide sequence ID" value="NZ_FOCF01000008.1"/>
</dbReference>
<sequence>MGTAPVAALVLRPEPGNSVTAKRLSEAGIVAHRLPLFLVRPLDWVVPDPARFDALLLTSANAVRHAGAGLLALAGLPAVAVGQATARQAEDAGLCVTVVGADDAATVVAQARAAGLSRLLHLGGRERVALADVEGIAVYASDEVAVAPSALERHAGAVAMLHSARAAARFAALVDAAEQLRQDWRLAALSMAVAQAAGEGWGEVRVAPAPTDRALIDLLARYPDASRSAGAD</sequence>
<dbReference type="GO" id="GO:0004852">
    <property type="term" value="F:uroporphyrinogen-III synthase activity"/>
    <property type="evidence" value="ECO:0007669"/>
    <property type="project" value="InterPro"/>
</dbReference>
<evidence type="ECO:0000313" key="3">
    <source>
        <dbReference type="Proteomes" id="UP000199206"/>
    </source>
</evidence>
<dbReference type="OrthoDB" id="7424801at2"/>
<evidence type="ECO:0000259" key="1">
    <source>
        <dbReference type="Pfam" id="PF02602"/>
    </source>
</evidence>
<dbReference type="CDD" id="cd06578">
    <property type="entry name" value="HemD"/>
    <property type="match status" value="1"/>
</dbReference>
<dbReference type="InterPro" id="IPR003754">
    <property type="entry name" value="4pyrrol_synth_uPrphyn_synth"/>
</dbReference>
<dbReference type="SUPFAM" id="SSF69618">
    <property type="entry name" value="HemD-like"/>
    <property type="match status" value="1"/>
</dbReference>
<proteinExistence type="predicted"/>
<dbReference type="EMBL" id="FOCF01000008">
    <property type="protein sequence ID" value="SEN55462.1"/>
    <property type="molecule type" value="Genomic_DNA"/>
</dbReference>
<dbReference type="STRING" id="1166340.SAMN05192583_3049"/>
<protein>
    <submittedName>
        <fullName evidence="2">Uroporphyrinogen-III synthase</fullName>
    </submittedName>
</protein>
<dbReference type="AlphaFoldDB" id="A0A1H8HGY9"/>
<keyword evidence="3" id="KW-1185">Reference proteome</keyword>
<organism evidence="2 3">
    <name type="scientific">Sphingomonas gellani</name>
    <dbReference type="NCBI Taxonomy" id="1166340"/>
    <lineage>
        <taxon>Bacteria</taxon>
        <taxon>Pseudomonadati</taxon>
        <taxon>Pseudomonadota</taxon>
        <taxon>Alphaproteobacteria</taxon>
        <taxon>Sphingomonadales</taxon>
        <taxon>Sphingomonadaceae</taxon>
        <taxon>Sphingomonas</taxon>
    </lineage>
</organism>
<dbReference type="Proteomes" id="UP000199206">
    <property type="component" value="Unassembled WGS sequence"/>
</dbReference>
<accession>A0A1H8HGY9</accession>